<name>A0ABV6ANB2_9HYPH</name>
<evidence type="ECO:0000256" key="1">
    <source>
        <dbReference type="SAM" id="MobiDB-lite"/>
    </source>
</evidence>
<evidence type="ECO:0000313" key="3">
    <source>
        <dbReference type="Proteomes" id="UP001589692"/>
    </source>
</evidence>
<gene>
    <name evidence="2" type="ORF">ACFFP0_24960</name>
</gene>
<feature type="region of interest" description="Disordered" evidence="1">
    <location>
        <begin position="42"/>
        <end position="67"/>
    </location>
</feature>
<reference evidence="2 3" key="1">
    <citation type="submission" date="2024-09" db="EMBL/GenBank/DDBJ databases">
        <authorList>
            <person name="Sun Q."/>
            <person name="Mori K."/>
        </authorList>
    </citation>
    <scope>NUCLEOTIDE SEQUENCE [LARGE SCALE GENOMIC DNA]</scope>
    <source>
        <strain evidence="2 3">TBRC 4938</strain>
    </source>
</reference>
<comment type="caution">
    <text evidence="2">The sequence shown here is derived from an EMBL/GenBank/DDBJ whole genome shotgun (WGS) entry which is preliminary data.</text>
</comment>
<evidence type="ECO:0000313" key="2">
    <source>
        <dbReference type="EMBL" id="MFB9952109.1"/>
    </source>
</evidence>
<evidence type="ECO:0008006" key="4">
    <source>
        <dbReference type="Google" id="ProtNLM"/>
    </source>
</evidence>
<dbReference type="PROSITE" id="PS51257">
    <property type="entry name" value="PROKAR_LIPOPROTEIN"/>
    <property type="match status" value="1"/>
</dbReference>
<dbReference type="Proteomes" id="UP001589692">
    <property type="component" value="Unassembled WGS sequence"/>
</dbReference>
<protein>
    <recommendedName>
        <fullName evidence="4">SHOCT domain-containing protein</fullName>
    </recommendedName>
</protein>
<accession>A0ABV6ANB2</accession>
<keyword evidence="3" id="KW-1185">Reference proteome</keyword>
<sequence length="133" mass="14202">MKKLRHRIVGLPLFVGLGALPLLTGCNSKGFALDDGIPNTPPPAVIAQSKAAPPPGPVVRRDTGAYPTFDPTLTAAAEQIEDEDYKKSEPRLAALARARKAGSISEAEYQRRVAEYRKLAAEHGSDALANITK</sequence>
<proteinExistence type="predicted"/>
<dbReference type="RefSeq" id="WP_377264925.1">
    <property type="nucleotide sequence ID" value="NZ_JBHMAA010000032.1"/>
</dbReference>
<organism evidence="2 3">
    <name type="scientific">Rhizobium puerariae</name>
    <dbReference type="NCBI Taxonomy" id="1585791"/>
    <lineage>
        <taxon>Bacteria</taxon>
        <taxon>Pseudomonadati</taxon>
        <taxon>Pseudomonadota</taxon>
        <taxon>Alphaproteobacteria</taxon>
        <taxon>Hyphomicrobiales</taxon>
        <taxon>Rhizobiaceae</taxon>
        <taxon>Rhizobium/Agrobacterium group</taxon>
        <taxon>Rhizobium</taxon>
    </lineage>
</organism>
<dbReference type="EMBL" id="JBHMAA010000032">
    <property type="protein sequence ID" value="MFB9952109.1"/>
    <property type="molecule type" value="Genomic_DNA"/>
</dbReference>